<reference evidence="3" key="1">
    <citation type="journal article" date="2019" name="Int. J. Syst. Evol. Microbiol.">
        <title>The Global Catalogue of Microorganisms (GCM) 10K type strain sequencing project: providing services to taxonomists for standard genome sequencing and annotation.</title>
        <authorList>
            <consortium name="The Broad Institute Genomics Platform"/>
            <consortium name="The Broad Institute Genome Sequencing Center for Infectious Disease"/>
            <person name="Wu L."/>
            <person name="Ma J."/>
        </authorList>
    </citation>
    <scope>NUCLEOTIDE SEQUENCE [LARGE SCALE GENOMIC DNA]</scope>
    <source>
        <strain evidence="3">JCM 17924</strain>
    </source>
</reference>
<evidence type="ECO:0000313" key="2">
    <source>
        <dbReference type="EMBL" id="GAA4373976.1"/>
    </source>
</evidence>
<sequence>MLLGLSLVSGVANAQRRPPPLPAPGNARPAPTPPKVNVVPAPSFPTDFTKLAALAGGGPYDLVLVAVRSRLPFEPKDGSAAVVREVYYAEALCRANADPGLKLLFYGQPLRVENGYGQPNNTHLRTYTQAFAPAARPDQPDGPLWETFGTPGAPLAKYRSDAPGAALYPYPHRYNLQAPTVDQLVYNDERQQVYEFKISHDLPLQAKPRPLPVGFVRTAAPQDAYYFLSVPKAKQTLVFPQQPPTADNGIFRYTVPGKTVVYGGAGVPQRQEIYAVCRTYAWQSATVRHHVPGKQAQRWLFVTADEVAQLVSPR</sequence>
<dbReference type="Proteomes" id="UP001500454">
    <property type="component" value="Unassembled WGS sequence"/>
</dbReference>
<evidence type="ECO:0008006" key="4">
    <source>
        <dbReference type="Google" id="ProtNLM"/>
    </source>
</evidence>
<evidence type="ECO:0000313" key="3">
    <source>
        <dbReference type="Proteomes" id="UP001500454"/>
    </source>
</evidence>
<comment type="caution">
    <text evidence="2">The sequence shown here is derived from an EMBL/GenBank/DDBJ whole genome shotgun (WGS) entry which is preliminary data.</text>
</comment>
<dbReference type="EMBL" id="BAABHA010000001">
    <property type="protein sequence ID" value="GAA4373976.1"/>
    <property type="molecule type" value="Genomic_DNA"/>
</dbReference>
<name>A0ABP8IUG9_9BACT</name>
<accession>A0ABP8IUG9</accession>
<protein>
    <recommendedName>
        <fullName evidence="4">DUF3048 domain-containing protein</fullName>
    </recommendedName>
</protein>
<proteinExistence type="predicted"/>
<gene>
    <name evidence="2" type="ORF">GCM10023186_05070</name>
</gene>
<evidence type="ECO:0000256" key="1">
    <source>
        <dbReference type="SAM" id="MobiDB-lite"/>
    </source>
</evidence>
<keyword evidence="3" id="KW-1185">Reference proteome</keyword>
<organism evidence="2 3">
    <name type="scientific">Hymenobacter koreensis</name>
    <dbReference type="NCBI Taxonomy" id="1084523"/>
    <lineage>
        <taxon>Bacteria</taxon>
        <taxon>Pseudomonadati</taxon>
        <taxon>Bacteroidota</taxon>
        <taxon>Cytophagia</taxon>
        <taxon>Cytophagales</taxon>
        <taxon>Hymenobacteraceae</taxon>
        <taxon>Hymenobacter</taxon>
    </lineage>
</organism>
<feature type="region of interest" description="Disordered" evidence="1">
    <location>
        <begin position="14"/>
        <end position="33"/>
    </location>
</feature>